<dbReference type="AlphaFoldDB" id="C3LS78"/>
<dbReference type="Proteomes" id="UP000001217">
    <property type="component" value="Chromosome I"/>
</dbReference>
<proteinExistence type="predicted"/>
<gene>
    <name evidence="1" type="ordered locus">VCM66_0546</name>
</gene>
<evidence type="ECO:0000313" key="1">
    <source>
        <dbReference type="EMBL" id="ACP04871.1"/>
    </source>
</evidence>
<dbReference type="EMBL" id="CP001233">
    <property type="protein sequence ID" value="ACP04871.1"/>
    <property type="molecule type" value="Genomic_DNA"/>
</dbReference>
<name>C3LS78_VIBCM</name>
<reference evidence="1 2" key="1">
    <citation type="journal article" date="2008" name="PLoS ONE">
        <title>A recalibrated molecular clock and independent origins for the cholera pandemic clones.</title>
        <authorList>
            <person name="Feng L."/>
            <person name="Reeves P.R."/>
            <person name="Lan R."/>
            <person name="Ren Y."/>
            <person name="Gao C."/>
            <person name="Zhou Z."/>
            <person name="Ren Y."/>
            <person name="Cheng J."/>
            <person name="Wang W."/>
            <person name="Wang J."/>
            <person name="Qian W."/>
            <person name="Li D."/>
            <person name="Wang L."/>
        </authorList>
    </citation>
    <scope>NUCLEOTIDE SEQUENCE [LARGE SCALE GENOMIC DNA]</scope>
    <source>
        <strain evidence="1 2">M66-2</strain>
    </source>
</reference>
<sequence>MPLANIPFLLEVAAVLATFAHPNHTVYLCSWGL</sequence>
<organism evidence="1 2">
    <name type="scientific">Vibrio cholerae serotype O1 (strain M66-2)</name>
    <dbReference type="NCBI Taxonomy" id="579112"/>
    <lineage>
        <taxon>Bacteria</taxon>
        <taxon>Pseudomonadati</taxon>
        <taxon>Pseudomonadota</taxon>
        <taxon>Gammaproteobacteria</taxon>
        <taxon>Vibrionales</taxon>
        <taxon>Vibrionaceae</taxon>
        <taxon>Vibrio</taxon>
    </lineage>
</organism>
<dbReference type="HOGENOM" id="CLU_218848_0_0_6"/>
<dbReference type="KEGG" id="vcm:VCM66_0546"/>
<protein>
    <submittedName>
        <fullName evidence="1">Uncharacterized protein</fullName>
    </submittedName>
</protein>
<accession>C3LS78</accession>
<evidence type="ECO:0000313" key="2">
    <source>
        <dbReference type="Proteomes" id="UP000001217"/>
    </source>
</evidence>